<evidence type="ECO:0000256" key="2">
    <source>
        <dbReference type="ARBA" id="ARBA00023015"/>
    </source>
</evidence>
<dbReference type="InterPro" id="IPR036388">
    <property type="entry name" value="WH-like_DNA-bd_sf"/>
</dbReference>
<evidence type="ECO:0000256" key="1">
    <source>
        <dbReference type="ARBA" id="ARBA00009437"/>
    </source>
</evidence>
<protein>
    <submittedName>
        <fullName evidence="6">HTH-type transcriptional regulator GltR</fullName>
    </submittedName>
</protein>
<evidence type="ECO:0000313" key="6">
    <source>
        <dbReference type="EMBL" id="CAH1190544.1"/>
    </source>
</evidence>
<dbReference type="RefSeq" id="WP_236328787.1">
    <property type="nucleotide sequence ID" value="NZ_CAKMMG010000001.1"/>
</dbReference>
<dbReference type="PANTHER" id="PTHR30126:SF40">
    <property type="entry name" value="HTH-TYPE TRANSCRIPTIONAL REGULATOR GLTR"/>
    <property type="match status" value="1"/>
</dbReference>
<dbReference type="Proteomes" id="UP000838324">
    <property type="component" value="Unassembled WGS sequence"/>
</dbReference>
<dbReference type="InterPro" id="IPR036390">
    <property type="entry name" value="WH_DNA-bd_sf"/>
</dbReference>
<dbReference type="Gene3D" id="3.40.190.10">
    <property type="entry name" value="Periplasmic binding protein-like II"/>
    <property type="match status" value="2"/>
</dbReference>
<evidence type="ECO:0000256" key="4">
    <source>
        <dbReference type="ARBA" id="ARBA00023163"/>
    </source>
</evidence>
<sequence length="303" mass="33241">MELKTLKTFQAIVNTGSFNRAAEELNYAQSTITMQIQKLEAELGMSLLERGKQQVSLTEAGRLLYEQSLRIVKDMELLESRLGELTAGEAGNLRLGATDPTASYRLPALLREFMTMHPGIDISVDIGSTPALTERLLKGELDMILCSVPEMGKGLHYEPLFTEKFVLLLPEDHPLAAEPQVTASQLREHRLLITAAGCPYRKKLESVLQESAGPPLNTMEIGSMSALKYYVQSGLGMALVPESTLTPLPIGTIGKRLQDGPVDMSCGIACRTADYPLQLAALSLYQFLKSELAEQPNVQTVNY</sequence>
<comment type="caution">
    <text evidence="6">The sequence shown here is derived from an EMBL/GenBank/DDBJ whole genome shotgun (WGS) entry which is preliminary data.</text>
</comment>
<dbReference type="InterPro" id="IPR000847">
    <property type="entry name" value="LysR_HTH_N"/>
</dbReference>
<evidence type="ECO:0000313" key="7">
    <source>
        <dbReference type="Proteomes" id="UP000838324"/>
    </source>
</evidence>
<dbReference type="EMBL" id="CAKMMG010000001">
    <property type="protein sequence ID" value="CAH1190544.1"/>
    <property type="molecule type" value="Genomic_DNA"/>
</dbReference>
<dbReference type="CDD" id="cd05466">
    <property type="entry name" value="PBP2_LTTR_substrate"/>
    <property type="match status" value="1"/>
</dbReference>
<proteinExistence type="inferred from homology"/>
<dbReference type="PRINTS" id="PR00039">
    <property type="entry name" value="HTHLYSR"/>
</dbReference>
<evidence type="ECO:0000259" key="5">
    <source>
        <dbReference type="PROSITE" id="PS50931"/>
    </source>
</evidence>
<feature type="domain" description="HTH lysR-type" evidence="5">
    <location>
        <begin position="1"/>
        <end position="58"/>
    </location>
</feature>
<gene>
    <name evidence="6" type="primary">gltR_1</name>
    <name evidence="6" type="ORF">PAECIP111892_00237</name>
</gene>
<keyword evidence="7" id="KW-1185">Reference proteome</keyword>
<dbReference type="SUPFAM" id="SSF53850">
    <property type="entry name" value="Periplasmic binding protein-like II"/>
    <property type="match status" value="1"/>
</dbReference>
<accession>A0ABN8FS58</accession>
<reference evidence="6" key="1">
    <citation type="submission" date="2022-01" db="EMBL/GenBank/DDBJ databases">
        <authorList>
            <person name="Criscuolo A."/>
        </authorList>
    </citation>
    <scope>NUCLEOTIDE SEQUENCE</scope>
    <source>
        <strain evidence="6">CIP111892</strain>
    </source>
</reference>
<keyword evidence="2" id="KW-0805">Transcription regulation</keyword>
<dbReference type="Pfam" id="PF03466">
    <property type="entry name" value="LysR_substrate"/>
    <property type="match status" value="1"/>
</dbReference>
<evidence type="ECO:0000256" key="3">
    <source>
        <dbReference type="ARBA" id="ARBA00023125"/>
    </source>
</evidence>
<dbReference type="Gene3D" id="1.10.10.10">
    <property type="entry name" value="Winged helix-like DNA-binding domain superfamily/Winged helix DNA-binding domain"/>
    <property type="match status" value="1"/>
</dbReference>
<keyword evidence="3" id="KW-0238">DNA-binding</keyword>
<comment type="similarity">
    <text evidence="1">Belongs to the LysR transcriptional regulatory family.</text>
</comment>
<dbReference type="InterPro" id="IPR005119">
    <property type="entry name" value="LysR_subst-bd"/>
</dbReference>
<dbReference type="SUPFAM" id="SSF46785">
    <property type="entry name" value="Winged helix' DNA-binding domain"/>
    <property type="match status" value="1"/>
</dbReference>
<name>A0ABN8FS58_9BACL</name>
<dbReference type="PANTHER" id="PTHR30126">
    <property type="entry name" value="HTH-TYPE TRANSCRIPTIONAL REGULATOR"/>
    <property type="match status" value="1"/>
</dbReference>
<dbReference type="Pfam" id="PF00126">
    <property type="entry name" value="HTH_1"/>
    <property type="match status" value="1"/>
</dbReference>
<organism evidence="6 7">
    <name type="scientific">Paenibacillus auburnensis</name>
    <dbReference type="NCBI Taxonomy" id="2905649"/>
    <lineage>
        <taxon>Bacteria</taxon>
        <taxon>Bacillati</taxon>
        <taxon>Bacillota</taxon>
        <taxon>Bacilli</taxon>
        <taxon>Bacillales</taxon>
        <taxon>Paenibacillaceae</taxon>
        <taxon>Paenibacillus</taxon>
    </lineage>
</organism>
<keyword evidence="4" id="KW-0804">Transcription</keyword>
<dbReference type="PROSITE" id="PS50931">
    <property type="entry name" value="HTH_LYSR"/>
    <property type="match status" value="1"/>
</dbReference>